<evidence type="ECO:0000256" key="7">
    <source>
        <dbReference type="ARBA" id="ARBA00022840"/>
    </source>
</evidence>
<accession>A0A4Q7J2D9</accession>
<evidence type="ECO:0000256" key="3">
    <source>
        <dbReference type="ARBA" id="ARBA00022475"/>
    </source>
</evidence>
<organism evidence="14 15">
    <name type="scientific">Amycolatopsis suaedae</name>
    <dbReference type="NCBI Taxonomy" id="2510978"/>
    <lineage>
        <taxon>Bacteria</taxon>
        <taxon>Bacillati</taxon>
        <taxon>Actinomycetota</taxon>
        <taxon>Actinomycetes</taxon>
        <taxon>Pseudonocardiales</taxon>
        <taxon>Pseudonocardiaceae</taxon>
        <taxon>Amycolatopsis</taxon>
    </lineage>
</organism>
<proteinExistence type="inferred from homology"/>
<dbReference type="FunFam" id="3.40.50.300:FF:000221">
    <property type="entry name" value="Multidrug ABC transporter ATP-binding protein"/>
    <property type="match status" value="1"/>
</dbReference>
<dbReference type="Proteomes" id="UP000292003">
    <property type="component" value="Unassembled WGS sequence"/>
</dbReference>
<dbReference type="EMBL" id="SFCC01000019">
    <property type="protein sequence ID" value="RZQ60114.1"/>
    <property type="molecule type" value="Genomic_DNA"/>
</dbReference>
<evidence type="ECO:0000256" key="9">
    <source>
        <dbReference type="ARBA" id="ARBA00023136"/>
    </source>
</evidence>
<dbReference type="AlphaFoldDB" id="A0A4Q7J2D9"/>
<dbReference type="Pfam" id="PF00005">
    <property type="entry name" value="ABC_tran"/>
    <property type="match status" value="1"/>
</dbReference>
<keyword evidence="6" id="KW-0547">Nucleotide-binding</keyword>
<evidence type="ECO:0000256" key="6">
    <source>
        <dbReference type="ARBA" id="ARBA00022741"/>
    </source>
</evidence>
<dbReference type="InterPro" id="IPR039421">
    <property type="entry name" value="Type_1_exporter"/>
</dbReference>
<feature type="transmembrane region" description="Helical" evidence="11">
    <location>
        <begin position="165"/>
        <end position="182"/>
    </location>
</feature>
<evidence type="ECO:0000259" key="13">
    <source>
        <dbReference type="PROSITE" id="PS50929"/>
    </source>
</evidence>
<evidence type="ECO:0000256" key="4">
    <source>
        <dbReference type="ARBA" id="ARBA00022519"/>
    </source>
</evidence>
<keyword evidence="5 11" id="KW-0812">Transmembrane</keyword>
<dbReference type="InterPro" id="IPR003593">
    <property type="entry name" value="AAA+_ATPase"/>
</dbReference>
<evidence type="ECO:0000256" key="1">
    <source>
        <dbReference type="ARBA" id="ARBA00004429"/>
    </source>
</evidence>
<protein>
    <submittedName>
        <fullName evidence="14">ABC transporter ATP-binding protein</fullName>
    </submittedName>
</protein>
<keyword evidence="4" id="KW-0997">Cell inner membrane</keyword>
<dbReference type="SUPFAM" id="SSF90123">
    <property type="entry name" value="ABC transporter transmembrane region"/>
    <property type="match status" value="1"/>
</dbReference>
<feature type="transmembrane region" description="Helical" evidence="11">
    <location>
        <begin position="287"/>
        <end position="308"/>
    </location>
</feature>
<name>A0A4Q7J2D9_9PSEU</name>
<keyword evidence="3" id="KW-1003">Cell membrane</keyword>
<keyword evidence="8 11" id="KW-1133">Transmembrane helix</keyword>
<evidence type="ECO:0000256" key="2">
    <source>
        <dbReference type="ARBA" id="ARBA00022448"/>
    </source>
</evidence>
<dbReference type="Pfam" id="PF00664">
    <property type="entry name" value="ABC_membrane"/>
    <property type="match status" value="1"/>
</dbReference>
<dbReference type="Gene3D" id="1.20.1560.10">
    <property type="entry name" value="ABC transporter type 1, transmembrane domain"/>
    <property type="match status" value="1"/>
</dbReference>
<keyword evidence="9 11" id="KW-0472">Membrane</keyword>
<evidence type="ECO:0000313" key="15">
    <source>
        <dbReference type="Proteomes" id="UP000292003"/>
    </source>
</evidence>
<dbReference type="SMART" id="SM00382">
    <property type="entry name" value="AAA"/>
    <property type="match status" value="1"/>
</dbReference>
<dbReference type="PANTHER" id="PTHR24221:SF654">
    <property type="entry name" value="ATP-BINDING CASSETTE SUB-FAMILY B MEMBER 6"/>
    <property type="match status" value="1"/>
</dbReference>
<evidence type="ECO:0000256" key="11">
    <source>
        <dbReference type="SAM" id="Phobius"/>
    </source>
</evidence>
<dbReference type="InterPro" id="IPR011527">
    <property type="entry name" value="ABC1_TM_dom"/>
</dbReference>
<comment type="similarity">
    <text evidence="10">Belongs to the ABC transporter superfamily. Siderophore-Fe(3+) uptake transporter (SIUT) (TC 3.A.1.21) family.</text>
</comment>
<feature type="domain" description="ABC transmembrane type-1" evidence="13">
    <location>
        <begin position="23"/>
        <end position="310"/>
    </location>
</feature>
<keyword evidence="7 14" id="KW-0067">ATP-binding</keyword>
<feature type="transmembrane region" description="Helical" evidence="11">
    <location>
        <begin position="60"/>
        <end position="79"/>
    </location>
</feature>
<dbReference type="InterPro" id="IPR027417">
    <property type="entry name" value="P-loop_NTPase"/>
</dbReference>
<dbReference type="InterPro" id="IPR036640">
    <property type="entry name" value="ABC1_TM_sf"/>
</dbReference>
<keyword evidence="15" id="KW-1185">Reference proteome</keyword>
<feature type="transmembrane region" description="Helical" evidence="11">
    <location>
        <begin position="260"/>
        <end position="281"/>
    </location>
</feature>
<comment type="caution">
    <text evidence="14">The sequence shown here is derived from an EMBL/GenBank/DDBJ whole genome shotgun (WGS) entry which is preliminary data.</text>
</comment>
<dbReference type="Gene3D" id="3.40.50.300">
    <property type="entry name" value="P-loop containing nucleotide triphosphate hydrolases"/>
    <property type="match status" value="1"/>
</dbReference>
<dbReference type="GO" id="GO:0140359">
    <property type="term" value="F:ABC-type transporter activity"/>
    <property type="evidence" value="ECO:0007669"/>
    <property type="project" value="InterPro"/>
</dbReference>
<dbReference type="GO" id="GO:0016887">
    <property type="term" value="F:ATP hydrolysis activity"/>
    <property type="evidence" value="ECO:0007669"/>
    <property type="project" value="InterPro"/>
</dbReference>
<dbReference type="OrthoDB" id="9806127at2"/>
<dbReference type="PROSITE" id="PS00211">
    <property type="entry name" value="ABC_TRANSPORTER_1"/>
    <property type="match status" value="1"/>
</dbReference>
<sequence length="580" mass="60895">MAPHLIGLGAAARMLRPVRRHLVTCALLSAAGEAAGFAPYIAAAEIARAVLGPDGRDPASAVWTWVAIGITGALLRLVLLGLSSHIGHHADATMLHELRRRIVGRLGVLPLGWFRSAGSGQIKKAMTGDLEDMHDLFAHSLGQIVGACTALAVAFGYLVTVDWRMALVTVAVPLLALAVYHVSMRTMPGRVAELLAAERRVSAATVEYTDGIAVAKTFGNGGRILDRFGQAVAEQSAAFRAWVDEVRHSLALNQVLGSEVTVLAVVVLTGTLLVATGGLAAPDLLPFLVVGVGLPTSFLPLIQGTIALRTARMAAGHIDSLLSLPPLPAPGRPREPRGNRVEFDRVTFSYNGSGNALDDVSAVCEPGTLTAVVGPSGAGKTTLASLLPRFYDVTGGAVRIGGVDVRDMTQATLLSSMSLVFQDVVLLRATVADNIRVARPGASDEDVRQAAKAAQIHHVIERLPGGYATVLEAGGGGLSGGERQRLTIARAILADTPIVVLDEATASLDPDSEAAVQEALSELVSGKTVLVIAHRLHTVSGADQILVLDGGRLVETGTHEQLLARDGRYARLWRAQHERH</sequence>
<comment type="subcellular location">
    <subcellularLocation>
        <location evidence="1">Cell inner membrane</location>
        <topology evidence="1">Multi-pass membrane protein</topology>
    </subcellularLocation>
</comment>
<evidence type="ECO:0000259" key="12">
    <source>
        <dbReference type="PROSITE" id="PS50893"/>
    </source>
</evidence>
<dbReference type="GO" id="GO:0005524">
    <property type="term" value="F:ATP binding"/>
    <property type="evidence" value="ECO:0007669"/>
    <property type="project" value="UniProtKB-KW"/>
</dbReference>
<dbReference type="GO" id="GO:0005886">
    <property type="term" value="C:plasma membrane"/>
    <property type="evidence" value="ECO:0007669"/>
    <property type="project" value="UniProtKB-SubCell"/>
</dbReference>
<dbReference type="InterPro" id="IPR017871">
    <property type="entry name" value="ABC_transporter-like_CS"/>
</dbReference>
<evidence type="ECO:0000256" key="5">
    <source>
        <dbReference type="ARBA" id="ARBA00022692"/>
    </source>
</evidence>
<gene>
    <name evidence="14" type="ORF">EWH70_30915</name>
</gene>
<feature type="transmembrane region" description="Helical" evidence="11">
    <location>
        <begin position="136"/>
        <end position="159"/>
    </location>
</feature>
<dbReference type="PROSITE" id="PS50929">
    <property type="entry name" value="ABC_TM1F"/>
    <property type="match status" value="1"/>
</dbReference>
<evidence type="ECO:0000313" key="14">
    <source>
        <dbReference type="EMBL" id="RZQ60114.1"/>
    </source>
</evidence>
<feature type="domain" description="ABC transporter" evidence="12">
    <location>
        <begin position="341"/>
        <end position="575"/>
    </location>
</feature>
<keyword evidence="2" id="KW-0813">Transport</keyword>
<dbReference type="PROSITE" id="PS50893">
    <property type="entry name" value="ABC_TRANSPORTER_2"/>
    <property type="match status" value="1"/>
</dbReference>
<dbReference type="SUPFAM" id="SSF52540">
    <property type="entry name" value="P-loop containing nucleoside triphosphate hydrolases"/>
    <property type="match status" value="1"/>
</dbReference>
<reference evidence="14 15" key="1">
    <citation type="submission" date="2019-02" db="EMBL/GenBank/DDBJ databases">
        <title>Draft genome sequence of Amycolatopsis sp. 8-3EHSu isolated from roots of Suaeda maritima.</title>
        <authorList>
            <person name="Duangmal K."/>
            <person name="Chantavorakit T."/>
        </authorList>
    </citation>
    <scope>NUCLEOTIDE SEQUENCE [LARGE SCALE GENOMIC DNA]</scope>
    <source>
        <strain evidence="14 15">8-3EHSu</strain>
    </source>
</reference>
<dbReference type="InterPro" id="IPR003439">
    <property type="entry name" value="ABC_transporter-like_ATP-bd"/>
</dbReference>
<evidence type="ECO:0000256" key="8">
    <source>
        <dbReference type="ARBA" id="ARBA00022989"/>
    </source>
</evidence>
<dbReference type="PANTHER" id="PTHR24221">
    <property type="entry name" value="ATP-BINDING CASSETTE SUB-FAMILY B"/>
    <property type="match status" value="1"/>
</dbReference>
<evidence type="ECO:0000256" key="10">
    <source>
        <dbReference type="ARBA" id="ARBA00023455"/>
    </source>
</evidence>
<dbReference type="RefSeq" id="WP_130479100.1">
    <property type="nucleotide sequence ID" value="NZ_SFCC01000019.1"/>
</dbReference>